<evidence type="ECO:0000313" key="1">
    <source>
        <dbReference type="EMBL" id="MFD1608321.1"/>
    </source>
</evidence>
<reference evidence="2" key="1">
    <citation type="journal article" date="2019" name="Int. J. Syst. Evol. Microbiol.">
        <title>The Global Catalogue of Microorganisms (GCM) 10K type strain sequencing project: providing services to taxonomists for standard genome sequencing and annotation.</title>
        <authorList>
            <consortium name="The Broad Institute Genomics Platform"/>
            <consortium name="The Broad Institute Genome Sequencing Center for Infectious Disease"/>
            <person name="Wu L."/>
            <person name="Ma J."/>
        </authorList>
    </citation>
    <scope>NUCLEOTIDE SEQUENCE [LARGE SCALE GENOMIC DNA]</scope>
    <source>
        <strain evidence="2">CGMCC 1.12376</strain>
    </source>
</reference>
<dbReference type="Proteomes" id="UP001597221">
    <property type="component" value="Unassembled WGS sequence"/>
</dbReference>
<evidence type="ECO:0000313" key="2">
    <source>
        <dbReference type="Proteomes" id="UP001597221"/>
    </source>
</evidence>
<dbReference type="EMBL" id="JBHUDE010000049">
    <property type="protein sequence ID" value="MFD1608321.1"/>
    <property type="molecule type" value="Genomic_DNA"/>
</dbReference>
<sequence>MAIALKRFQSAEGMNKEEVEKVLLHIAYQLEKMDQQLKVRTDNETWRLFQEQQQEVYKVELTIKELLPYK</sequence>
<comment type="caution">
    <text evidence="1">The sequence shown here is derived from an EMBL/GenBank/DDBJ whole genome shotgun (WGS) entry which is preliminary data.</text>
</comment>
<organism evidence="1 2">
    <name type="scientific">Oceanobacillus luteolus</name>
    <dbReference type="NCBI Taxonomy" id="1274358"/>
    <lineage>
        <taxon>Bacteria</taxon>
        <taxon>Bacillati</taxon>
        <taxon>Bacillota</taxon>
        <taxon>Bacilli</taxon>
        <taxon>Bacillales</taxon>
        <taxon>Bacillaceae</taxon>
        <taxon>Oceanobacillus</taxon>
    </lineage>
</organism>
<dbReference type="RefSeq" id="WP_251510399.1">
    <property type="nucleotide sequence ID" value="NZ_JAMBON010000001.1"/>
</dbReference>
<accession>A0ABW4HS08</accession>
<proteinExistence type="predicted"/>
<keyword evidence="2" id="KW-1185">Reference proteome</keyword>
<protein>
    <submittedName>
        <fullName evidence="1">Uncharacterized protein</fullName>
    </submittedName>
</protein>
<name>A0ABW4HS08_9BACI</name>
<gene>
    <name evidence="1" type="ORF">ACFSBH_11695</name>
</gene>